<keyword evidence="1" id="KW-0436">Ligase</keyword>
<dbReference type="EMBL" id="QGGI01000015">
    <property type="protein sequence ID" value="PWJ89275.1"/>
    <property type="molecule type" value="Genomic_DNA"/>
</dbReference>
<dbReference type="InterPro" id="IPR005811">
    <property type="entry name" value="SUCC_ACL_C"/>
</dbReference>
<dbReference type="SUPFAM" id="SSF52210">
    <property type="entry name" value="Succinyl-CoA synthetase domains"/>
    <property type="match status" value="1"/>
</dbReference>
<dbReference type="RefSeq" id="WP_109605448.1">
    <property type="nucleotide sequence ID" value="NZ_QGGI01000015.1"/>
</dbReference>
<dbReference type="InterPro" id="IPR013650">
    <property type="entry name" value="ATP-grasp_succ-CoA_synth-type"/>
</dbReference>
<dbReference type="SUPFAM" id="SSF56059">
    <property type="entry name" value="Glutathione synthetase ATP-binding domain-like"/>
    <property type="match status" value="1"/>
</dbReference>
<dbReference type="InterPro" id="IPR005809">
    <property type="entry name" value="Succ_CoA_ligase-like_bsu"/>
</dbReference>
<keyword evidence="4" id="KW-0460">Magnesium</keyword>
<evidence type="ECO:0000256" key="3">
    <source>
        <dbReference type="ARBA" id="ARBA00022741"/>
    </source>
</evidence>
<evidence type="ECO:0000259" key="6">
    <source>
        <dbReference type="PROSITE" id="PS50975"/>
    </source>
</evidence>
<protein>
    <submittedName>
        <fullName evidence="7">Succinyl-CoA synthetase beta subunit</fullName>
    </submittedName>
</protein>
<dbReference type="Pfam" id="PF00549">
    <property type="entry name" value="Ligase_CoA"/>
    <property type="match status" value="1"/>
</dbReference>
<dbReference type="GO" id="GO:0006104">
    <property type="term" value="P:succinyl-CoA metabolic process"/>
    <property type="evidence" value="ECO:0007669"/>
    <property type="project" value="TreeGrafter"/>
</dbReference>
<dbReference type="Gene3D" id="3.40.50.261">
    <property type="entry name" value="Succinyl-CoA synthetase domains"/>
    <property type="match status" value="1"/>
</dbReference>
<dbReference type="PANTHER" id="PTHR11815:SF10">
    <property type="entry name" value="SUCCINATE--COA LIGASE [GDP-FORMING] SUBUNIT BETA, MITOCHONDRIAL"/>
    <property type="match status" value="1"/>
</dbReference>
<sequence length="341" mass="39012">MKIHEFTGKKLLREYGINIPQSQLIIDKIPEKRLIPSVAKSQVLVGGRMKAGGVLFIKKEDEYTNTINELQNKEIKGELPYGILVEELINIKKEYYISILIDREDRDIKWVFSYDGGIEIESSENIIKGTYNEVFLKAPRKIKEIMPNLYNLFIEKDLTLLEINPIVETQDDEIYALDCVMHVDDNAIYRQKWSQRFLEKTDYNFHYVELEGDIGVIGCGAGIVMATMDTVSNYGLKPANFLDIGGGADKETTLKALNLLKDKGIKNIVMNIFGGITQCDIIAQSIVEFEKKNEDMKLFIRLTGTNEEKGNEILSENNLKNYEDMDTMIKALKGYLRELEI</sequence>
<evidence type="ECO:0000256" key="4">
    <source>
        <dbReference type="ARBA" id="ARBA00022842"/>
    </source>
</evidence>
<gene>
    <name evidence="7" type="ORF">C7380_1151</name>
</gene>
<dbReference type="GO" id="GO:0042709">
    <property type="term" value="C:succinate-CoA ligase complex"/>
    <property type="evidence" value="ECO:0007669"/>
    <property type="project" value="TreeGrafter"/>
</dbReference>
<feature type="domain" description="ATP-grasp" evidence="6">
    <location>
        <begin position="9"/>
        <end position="194"/>
    </location>
</feature>
<dbReference type="Pfam" id="PF08442">
    <property type="entry name" value="ATP-grasp_2"/>
    <property type="match status" value="1"/>
</dbReference>
<name>A0AA45C5I4_9BACT</name>
<evidence type="ECO:0000256" key="1">
    <source>
        <dbReference type="ARBA" id="ARBA00022598"/>
    </source>
</evidence>
<evidence type="ECO:0000256" key="2">
    <source>
        <dbReference type="ARBA" id="ARBA00022723"/>
    </source>
</evidence>
<dbReference type="Gene3D" id="3.30.1490.20">
    <property type="entry name" value="ATP-grasp fold, A domain"/>
    <property type="match status" value="1"/>
</dbReference>
<reference evidence="7 8" key="1">
    <citation type="submission" date="2018-05" db="EMBL/GenBank/DDBJ databases">
        <title>Genomic Encyclopedia of Type Strains, Phase IV (KMG-IV): sequencing the most valuable type-strain genomes for metagenomic binning, comparative biology and taxonomic classification.</title>
        <authorList>
            <person name="Goeker M."/>
        </authorList>
    </citation>
    <scope>NUCLEOTIDE SEQUENCE [LARGE SCALE GENOMIC DNA]</scope>
    <source>
        <strain evidence="7 8">DSM 24906</strain>
    </source>
</reference>
<dbReference type="Proteomes" id="UP000245921">
    <property type="component" value="Unassembled WGS sequence"/>
</dbReference>
<keyword evidence="5" id="KW-0067">ATP-binding</keyword>
<dbReference type="InterPro" id="IPR016102">
    <property type="entry name" value="Succinyl-CoA_synth-like"/>
</dbReference>
<dbReference type="GO" id="GO:0006099">
    <property type="term" value="P:tricarboxylic acid cycle"/>
    <property type="evidence" value="ECO:0007669"/>
    <property type="project" value="InterPro"/>
</dbReference>
<dbReference type="PROSITE" id="PS50975">
    <property type="entry name" value="ATP_GRASP"/>
    <property type="match status" value="1"/>
</dbReference>
<dbReference type="AlphaFoldDB" id="A0AA45C5I4"/>
<evidence type="ECO:0000256" key="5">
    <source>
        <dbReference type="PROSITE-ProRule" id="PRU00409"/>
    </source>
</evidence>
<evidence type="ECO:0000313" key="8">
    <source>
        <dbReference type="Proteomes" id="UP000245921"/>
    </source>
</evidence>
<evidence type="ECO:0000313" key="7">
    <source>
        <dbReference type="EMBL" id="PWJ89275.1"/>
    </source>
</evidence>
<dbReference type="PIRSF" id="PIRSF001554">
    <property type="entry name" value="SucCS_beta"/>
    <property type="match status" value="1"/>
</dbReference>
<dbReference type="GO" id="GO:0004775">
    <property type="term" value="F:succinate-CoA ligase (ADP-forming) activity"/>
    <property type="evidence" value="ECO:0007669"/>
    <property type="project" value="TreeGrafter"/>
</dbReference>
<dbReference type="GO" id="GO:0005524">
    <property type="term" value="F:ATP binding"/>
    <property type="evidence" value="ECO:0007669"/>
    <property type="project" value="UniProtKB-UniRule"/>
</dbReference>
<dbReference type="InterPro" id="IPR011761">
    <property type="entry name" value="ATP-grasp"/>
</dbReference>
<proteinExistence type="predicted"/>
<accession>A0AA45C5I4</accession>
<comment type="caution">
    <text evidence="7">The sequence shown here is derived from an EMBL/GenBank/DDBJ whole genome shotgun (WGS) entry which is preliminary data.</text>
</comment>
<dbReference type="GO" id="GO:0046872">
    <property type="term" value="F:metal ion binding"/>
    <property type="evidence" value="ECO:0007669"/>
    <property type="project" value="UniProtKB-KW"/>
</dbReference>
<keyword evidence="2" id="KW-0479">Metal-binding</keyword>
<dbReference type="InterPro" id="IPR013815">
    <property type="entry name" value="ATP_grasp_subdomain_1"/>
</dbReference>
<dbReference type="Gene3D" id="3.30.470.20">
    <property type="entry name" value="ATP-grasp fold, B domain"/>
    <property type="match status" value="2"/>
</dbReference>
<keyword evidence="3 5" id="KW-0547">Nucleotide-binding</keyword>
<dbReference type="PANTHER" id="PTHR11815">
    <property type="entry name" value="SUCCINYL-COA SYNTHETASE BETA CHAIN"/>
    <property type="match status" value="1"/>
</dbReference>
<organism evidence="7 8">
    <name type="scientific">Oceanotoga teriensis</name>
    <dbReference type="NCBI Taxonomy" id="515440"/>
    <lineage>
        <taxon>Bacteria</taxon>
        <taxon>Thermotogati</taxon>
        <taxon>Thermotogota</taxon>
        <taxon>Thermotogae</taxon>
        <taxon>Petrotogales</taxon>
        <taxon>Petrotogaceae</taxon>
        <taxon>Oceanotoga</taxon>
    </lineage>
</organism>
<keyword evidence="8" id="KW-1185">Reference proteome</keyword>